<evidence type="ECO:0000313" key="3">
    <source>
        <dbReference type="Proteomes" id="UP001275084"/>
    </source>
</evidence>
<feature type="region of interest" description="Disordered" evidence="1">
    <location>
        <begin position="132"/>
        <end position="178"/>
    </location>
</feature>
<dbReference type="AlphaFoldDB" id="A0AAJ0HXV7"/>
<comment type="caution">
    <text evidence="2">The sequence shown here is derived from an EMBL/GenBank/DDBJ whole genome shotgun (WGS) entry which is preliminary data.</text>
</comment>
<accession>A0AAJ0HXV7</accession>
<feature type="compositionally biased region" description="Basic and acidic residues" evidence="1">
    <location>
        <begin position="138"/>
        <end position="149"/>
    </location>
</feature>
<feature type="compositionally biased region" description="Basic residues" evidence="1">
    <location>
        <begin position="157"/>
        <end position="174"/>
    </location>
</feature>
<gene>
    <name evidence="2" type="ORF">B0T25DRAFT_69632</name>
</gene>
<keyword evidence="3" id="KW-1185">Reference proteome</keyword>
<evidence type="ECO:0000313" key="2">
    <source>
        <dbReference type="EMBL" id="KAK3364589.1"/>
    </source>
</evidence>
<dbReference type="EMBL" id="JAUIQD010000001">
    <property type="protein sequence ID" value="KAK3364589.1"/>
    <property type="molecule type" value="Genomic_DNA"/>
</dbReference>
<organism evidence="2 3">
    <name type="scientific">Lasiosphaeria hispida</name>
    <dbReference type="NCBI Taxonomy" id="260671"/>
    <lineage>
        <taxon>Eukaryota</taxon>
        <taxon>Fungi</taxon>
        <taxon>Dikarya</taxon>
        <taxon>Ascomycota</taxon>
        <taxon>Pezizomycotina</taxon>
        <taxon>Sordariomycetes</taxon>
        <taxon>Sordariomycetidae</taxon>
        <taxon>Sordariales</taxon>
        <taxon>Lasiosphaeriaceae</taxon>
        <taxon>Lasiosphaeria</taxon>
    </lineage>
</organism>
<evidence type="ECO:0000256" key="1">
    <source>
        <dbReference type="SAM" id="MobiDB-lite"/>
    </source>
</evidence>
<reference evidence="2" key="1">
    <citation type="journal article" date="2023" name="Mol. Phylogenet. Evol.">
        <title>Genome-scale phylogeny and comparative genomics of the fungal order Sordariales.</title>
        <authorList>
            <person name="Hensen N."/>
            <person name="Bonometti L."/>
            <person name="Westerberg I."/>
            <person name="Brannstrom I.O."/>
            <person name="Guillou S."/>
            <person name="Cros-Aarteil S."/>
            <person name="Calhoun S."/>
            <person name="Haridas S."/>
            <person name="Kuo A."/>
            <person name="Mondo S."/>
            <person name="Pangilinan J."/>
            <person name="Riley R."/>
            <person name="LaButti K."/>
            <person name="Andreopoulos B."/>
            <person name="Lipzen A."/>
            <person name="Chen C."/>
            <person name="Yan M."/>
            <person name="Daum C."/>
            <person name="Ng V."/>
            <person name="Clum A."/>
            <person name="Steindorff A."/>
            <person name="Ohm R.A."/>
            <person name="Martin F."/>
            <person name="Silar P."/>
            <person name="Natvig D.O."/>
            <person name="Lalanne C."/>
            <person name="Gautier V."/>
            <person name="Ament-Velasquez S.L."/>
            <person name="Kruys A."/>
            <person name="Hutchinson M.I."/>
            <person name="Powell A.J."/>
            <person name="Barry K."/>
            <person name="Miller A.N."/>
            <person name="Grigoriev I.V."/>
            <person name="Debuchy R."/>
            <person name="Gladieux P."/>
            <person name="Hiltunen Thoren M."/>
            <person name="Johannesson H."/>
        </authorList>
    </citation>
    <scope>NUCLEOTIDE SEQUENCE</scope>
    <source>
        <strain evidence="2">CBS 955.72</strain>
    </source>
</reference>
<sequence length="199" mass="22597">MSTHFTSHSRPHSPGLIGDLTQNANLGEDIELVVGVTAAALTADQLYKLMMTKKHKTMHLVKAGLSATVAGASFAMMLQEHHEHEKKGRERGRSRYRNSDFEPREDKAVSYHGRNDHLADDDDYDEALVRARPSRRGASYDHYSHRERSLSPTLSPPRRRARSQSLHHHKKRGHSTPGLFKFIAKEVVRNLGSSHTHYY</sequence>
<feature type="region of interest" description="Disordered" evidence="1">
    <location>
        <begin position="81"/>
        <end position="106"/>
    </location>
</feature>
<dbReference type="Proteomes" id="UP001275084">
    <property type="component" value="Unassembled WGS sequence"/>
</dbReference>
<proteinExistence type="predicted"/>
<reference evidence="2" key="2">
    <citation type="submission" date="2023-06" db="EMBL/GenBank/DDBJ databases">
        <authorList>
            <consortium name="Lawrence Berkeley National Laboratory"/>
            <person name="Haridas S."/>
            <person name="Hensen N."/>
            <person name="Bonometti L."/>
            <person name="Westerberg I."/>
            <person name="Brannstrom I.O."/>
            <person name="Guillou S."/>
            <person name="Cros-Aarteil S."/>
            <person name="Calhoun S."/>
            <person name="Kuo A."/>
            <person name="Mondo S."/>
            <person name="Pangilinan J."/>
            <person name="Riley R."/>
            <person name="Labutti K."/>
            <person name="Andreopoulos B."/>
            <person name="Lipzen A."/>
            <person name="Chen C."/>
            <person name="Yanf M."/>
            <person name="Daum C."/>
            <person name="Ng V."/>
            <person name="Clum A."/>
            <person name="Steindorff A."/>
            <person name="Ohm R."/>
            <person name="Martin F."/>
            <person name="Silar P."/>
            <person name="Natvig D."/>
            <person name="Lalanne C."/>
            <person name="Gautier V."/>
            <person name="Ament-Velasquez S.L."/>
            <person name="Kruys A."/>
            <person name="Hutchinson M.I."/>
            <person name="Powell A.J."/>
            <person name="Barry K."/>
            <person name="Miller A.N."/>
            <person name="Grigoriev I.V."/>
            <person name="Debuchy R."/>
            <person name="Gladieux P."/>
            <person name="Thoren M.H."/>
            <person name="Johannesson H."/>
        </authorList>
    </citation>
    <scope>NUCLEOTIDE SEQUENCE</scope>
    <source>
        <strain evidence="2">CBS 955.72</strain>
    </source>
</reference>
<name>A0AAJ0HXV7_9PEZI</name>
<protein>
    <submittedName>
        <fullName evidence="2">Uncharacterized protein</fullName>
    </submittedName>
</protein>